<dbReference type="GeneID" id="24845705"/>
<keyword evidence="1" id="KW-0175">Coiled coil</keyword>
<dbReference type="EMBL" id="CP008746">
    <property type="protein sequence ID" value="AKJ38559.1"/>
    <property type="molecule type" value="Genomic_DNA"/>
</dbReference>
<evidence type="ECO:0008006" key="4">
    <source>
        <dbReference type="Google" id="ProtNLM"/>
    </source>
</evidence>
<protein>
    <recommendedName>
        <fullName evidence="4">Cell surface protein</fullName>
    </recommendedName>
</protein>
<sequence length="438" mass="49869">MSRLKWIKKLFGKKESSDVELGLKEINFEDLPAWLDTRSQKISFRVEKDVSGLLRELDASLLALKESNSRLADAKVEGDFDVRVVKRAKSNRENVTKQVTMLIDKIRVKENRDFRALESFYGTATQSLNACLEHMNQSFRYTRGVFSEESKDVSDSLASLGPIFNELGEVIQVNKKEMDTIEAAHSDTNKIQELLASIAAEELEFESKNRRIQALKAETSEASQALEDFRKGPVWQSLQNLQAESIAAREKLRKAETGLSSLVLPLSGHLSRIKKLHESGRYTLKPEVKKQLDICLEAPIHVNPSFFPELQKIFEDNALDMQAQKKEKALLQVKTAISNFPERKKEYLEVLKEFEAKKAELESSDTGKLVELEHKEAELLSRTRSLEEDIMDSEKKLAALREELEHQKKKLLSSLSLINSDLHVNFPSPVSGERHEFS</sequence>
<dbReference type="RefSeq" id="WP_230668871.1">
    <property type="nucleotide sequence ID" value="NZ_CP008746.1"/>
</dbReference>
<reference evidence="3" key="1">
    <citation type="submission" date="2014-06" db="EMBL/GenBank/DDBJ databases">
        <title>The complete genome sequence of Methanosarcina barkeri CM1.</title>
        <authorList>
            <consortium name="Pastoral Greenhouse Gas Research Consortium"/>
            <person name="Lambie S.C."/>
            <person name="Leahy S.C."/>
            <person name="Kelly W.J."/>
            <person name="Li D."/>
            <person name="Reilly K."/>
            <person name="Attwood G.T."/>
            <person name="Altermann E."/>
        </authorList>
    </citation>
    <scope>NUCLEOTIDE SEQUENCE [LARGE SCALE GENOMIC DNA]</scope>
    <source>
        <strain evidence="3">CM1</strain>
    </source>
</reference>
<dbReference type="Proteomes" id="UP000035331">
    <property type="component" value="Chromosome"/>
</dbReference>
<accession>A0A0G3C970</accession>
<name>A0A0G3C970_METBA</name>
<proteinExistence type="predicted"/>
<organism evidence="2 3">
    <name type="scientific">Methanosarcina barkeri CM1</name>
    <dbReference type="NCBI Taxonomy" id="796385"/>
    <lineage>
        <taxon>Archaea</taxon>
        <taxon>Methanobacteriati</taxon>
        <taxon>Methanobacteriota</taxon>
        <taxon>Stenosarchaea group</taxon>
        <taxon>Methanomicrobia</taxon>
        <taxon>Methanosarcinales</taxon>
        <taxon>Methanosarcinaceae</taxon>
        <taxon>Methanosarcina</taxon>
    </lineage>
</organism>
<gene>
    <name evidence="2" type="ORF">MCM1_1519</name>
</gene>
<dbReference type="PATRIC" id="fig|796385.3.peg.1896"/>
<evidence type="ECO:0000313" key="3">
    <source>
        <dbReference type="Proteomes" id="UP000035331"/>
    </source>
</evidence>
<feature type="coiled-coil region" evidence="1">
    <location>
        <begin position="344"/>
        <end position="410"/>
    </location>
</feature>
<reference evidence="2 3" key="2">
    <citation type="journal article" date="2015" name="Stand. Genomic Sci.">
        <title>The complete genome sequence of the rumen methanogen Methanosarcina barkeri CM1.</title>
        <authorList>
            <person name="Lambie S.C."/>
            <person name="Kelly W.J."/>
            <person name="Leahy S.C."/>
            <person name="Li D."/>
            <person name="Reilly K."/>
            <person name="McAllister T.A."/>
            <person name="Valle E.R."/>
            <person name="Attwood G.T."/>
            <person name="Altermann E."/>
        </authorList>
    </citation>
    <scope>NUCLEOTIDE SEQUENCE [LARGE SCALE GENOMIC DNA]</scope>
    <source>
        <strain evidence="2 3">CM1</strain>
    </source>
</reference>
<evidence type="ECO:0000256" key="1">
    <source>
        <dbReference type="SAM" id="Coils"/>
    </source>
</evidence>
<dbReference type="AlphaFoldDB" id="A0A0G3C970"/>
<evidence type="ECO:0000313" key="2">
    <source>
        <dbReference type="EMBL" id="AKJ38559.1"/>
    </source>
</evidence>
<feature type="coiled-coil region" evidence="1">
    <location>
        <begin position="191"/>
        <end position="258"/>
    </location>
</feature>